<evidence type="ECO:0000313" key="6">
    <source>
        <dbReference type="Proteomes" id="UP000032900"/>
    </source>
</evidence>
<keyword evidence="1" id="KW-0813">Transport</keyword>
<dbReference type="AlphaFoldDB" id="A0A0E9LTC6"/>
<dbReference type="InterPro" id="IPR003593">
    <property type="entry name" value="AAA+_ATPase"/>
</dbReference>
<dbReference type="InterPro" id="IPR050093">
    <property type="entry name" value="ABC_SmlMolc_Importer"/>
</dbReference>
<dbReference type="PROSITE" id="PS00675">
    <property type="entry name" value="SIGMA54_INTERACT_1"/>
    <property type="match status" value="1"/>
</dbReference>
<reference evidence="5 6" key="1">
    <citation type="journal article" date="2015" name="Microbes Environ.">
        <title>Distribution and evolution of nitrogen fixation genes in the phylum bacteroidetes.</title>
        <authorList>
            <person name="Inoue J."/>
            <person name="Oshima K."/>
            <person name="Suda W."/>
            <person name="Sakamoto M."/>
            <person name="Iino T."/>
            <person name="Noda S."/>
            <person name="Hongoh Y."/>
            <person name="Hattori M."/>
            <person name="Ohkuma M."/>
        </authorList>
    </citation>
    <scope>NUCLEOTIDE SEQUENCE [LARGE SCALE GENOMIC DNA]</scope>
    <source>
        <strain evidence="5">JCM 15548</strain>
    </source>
</reference>
<keyword evidence="3 5" id="KW-0067">ATP-binding</keyword>
<sequence>MENDVIEIDVQKELVSAHGRMTLTIKVKLLGGELVVLFGESGAGKTTLLRMISGLTNPDRGILKVGNSVWFDSDAGINKPPQERNIGFVFQDYALFPNMSVFNNVAYGQTQGDKCYVNELLQKFGLEELSARKPDKLSGGQRQRVALARALARKPDFLLLDEPLSALDGDIRTSLQNEILKAHGINNATTLLVSHDLTEVFRLAHKVLQIKNGTITGMGKPDQLFLNNQISGKVQITGSIVKIQKQDAFYLLTVVTGMNQILKVTAFQNDIEKLSEGDRVMVFSKAFSPLILKM</sequence>
<keyword evidence="2" id="KW-0547">Nucleotide-binding</keyword>
<evidence type="ECO:0000313" key="5">
    <source>
        <dbReference type="EMBL" id="GAO28543.1"/>
    </source>
</evidence>
<feature type="domain" description="ABC transporter" evidence="4">
    <location>
        <begin position="5"/>
        <end position="237"/>
    </location>
</feature>
<dbReference type="PROSITE" id="PS50893">
    <property type="entry name" value="ABC_TRANSPORTER_2"/>
    <property type="match status" value="1"/>
</dbReference>
<proteinExistence type="predicted"/>
<dbReference type="PANTHER" id="PTHR42781:SF4">
    <property type="entry name" value="SPERMIDINE_PUTRESCINE IMPORT ATP-BINDING PROTEIN POTA"/>
    <property type="match status" value="1"/>
</dbReference>
<evidence type="ECO:0000259" key="4">
    <source>
        <dbReference type="PROSITE" id="PS50893"/>
    </source>
</evidence>
<dbReference type="PROSITE" id="PS00211">
    <property type="entry name" value="ABC_TRANSPORTER_1"/>
    <property type="match status" value="1"/>
</dbReference>
<dbReference type="Proteomes" id="UP000032900">
    <property type="component" value="Unassembled WGS sequence"/>
</dbReference>
<dbReference type="Gene3D" id="3.40.50.300">
    <property type="entry name" value="P-loop containing nucleotide triphosphate hydrolases"/>
    <property type="match status" value="1"/>
</dbReference>
<dbReference type="GO" id="GO:0005524">
    <property type="term" value="F:ATP binding"/>
    <property type="evidence" value="ECO:0007669"/>
    <property type="project" value="UniProtKB-KW"/>
</dbReference>
<organism evidence="5 6">
    <name type="scientific">Geofilum rubicundum JCM 15548</name>
    <dbReference type="NCBI Taxonomy" id="1236989"/>
    <lineage>
        <taxon>Bacteria</taxon>
        <taxon>Pseudomonadati</taxon>
        <taxon>Bacteroidota</taxon>
        <taxon>Bacteroidia</taxon>
        <taxon>Marinilabiliales</taxon>
        <taxon>Marinilabiliaceae</taxon>
        <taxon>Geofilum</taxon>
    </lineage>
</organism>
<comment type="caution">
    <text evidence="5">The sequence shown here is derived from an EMBL/GenBank/DDBJ whole genome shotgun (WGS) entry which is preliminary data.</text>
</comment>
<dbReference type="InterPro" id="IPR003439">
    <property type="entry name" value="ABC_transporter-like_ATP-bd"/>
</dbReference>
<evidence type="ECO:0000256" key="2">
    <source>
        <dbReference type="ARBA" id="ARBA00022741"/>
    </source>
</evidence>
<dbReference type="Pfam" id="PF00005">
    <property type="entry name" value="ABC_tran"/>
    <property type="match status" value="1"/>
</dbReference>
<name>A0A0E9LTC6_9BACT</name>
<dbReference type="PANTHER" id="PTHR42781">
    <property type="entry name" value="SPERMIDINE/PUTRESCINE IMPORT ATP-BINDING PROTEIN POTA"/>
    <property type="match status" value="1"/>
</dbReference>
<evidence type="ECO:0000256" key="1">
    <source>
        <dbReference type="ARBA" id="ARBA00022448"/>
    </source>
</evidence>
<dbReference type="STRING" id="1236989.JCM15548_1649"/>
<keyword evidence="6" id="KW-1185">Reference proteome</keyword>
<gene>
    <name evidence="5" type="ORF">JCM15548_1649</name>
</gene>
<dbReference type="GO" id="GO:0016887">
    <property type="term" value="F:ATP hydrolysis activity"/>
    <property type="evidence" value="ECO:0007669"/>
    <property type="project" value="InterPro"/>
</dbReference>
<accession>A0A0E9LTC6</accession>
<dbReference type="InterPro" id="IPR017871">
    <property type="entry name" value="ABC_transporter-like_CS"/>
</dbReference>
<dbReference type="EMBL" id="BAZW01000003">
    <property type="protein sequence ID" value="GAO28543.1"/>
    <property type="molecule type" value="Genomic_DNA"/>
</dbReference>
<dbReference type="InterPro" id="IPR027417">
    <property type="entry name" value="P-loop_NTPase"/>
</dbReference>
<dbReference type="InterPro" id="IPR025662">
    <property type="entry name" value="Sigma_54_int_dom_ATP-bd_1"/>
</dbReference>
<protein>
    <submittedName>
        <fullName evidence="5">Molybdenum transport ATP-binding protein ModC</fullName>
    </submittedName>
</protein>
<dbReference type="SMART" id="SM00382">
    <property type="entry name" value="AAA"/>
    <property type="match status" value="1"/>
</dbReference>
<dbReference type="RefSeq" id="WP_227625363.1">
    <property type="nucleotide sequence ID" value="NZ_BAZW01000003.1"/>
</dbReference>
<evidence type="ECO:0000256" key="3">
    <source>
        <dbReference type="ARBA" id="ARBA00022840"/>
    </source>
</evidence>
<dbReference type="SUPFAM" id="SSF52540">
    <property type="entry name" value="P-loop containing nucleoside triphosphate hydrolases"/>
    <property type="match status" value="1"/>
</dbReference>